<dbReference type="AlphaFoldDB" id="A0A1U7HX00"/>
<gene>
    <name evidence="1" type="ORF">NIES1031_05925</name>
</gene>
<protein>
    <submittedName>
        <fullName evidence="1">Uncharacterized protein</fullName>
    </submittedName>
</protein>
<evidence type="ECO:0000313" key="1">
    <source>
        <dbReference type="EMBL" id="OKH28108.1"/>
    </source>
</evidence>
<evidence type="ECO:0000313" key="2">
    <source>
        <dbReference type="Proteomes" id="UP000185984"/>
    </source>
</evidence>
<dbReference type="EMBL" id="MRCC01000004">
    <property type="protein sequence ID" value="OKH28108.1"/>
    <property type="molecule type" value="Genomic_DNA"/>
</dbReference>
<name>A0A1U7HX00_9CHRO</name>
<keyword evidence="2" id="KW-1185">Reference proteome</keyword>
<organism evidence="1 2">
    <name type="scientific">Chroogloeocystis siderophila 5.2 s.c.1</name>
    <dbReference type="NCBI Taxonomy" id="247279"/>
    <lineage>
        <taxon>Bacteria</taxon>
        <taxon>Bacillati</taxon>
        <taxon>Cyanobacteriota</taxon>
        <taxon>Cyanophyceae</taxon>
        <taxon>Oscillatoriophycideae</taxon>
        <taxon>Chroococcales</taxon>
        <taxon>Chroococcaceae</taxon>
        <taxon>Chroogloeocystis</taxon>
    </lineage>
</organism>
<accession>A0A1U7HX00</accession>
<dbReference type="RefSeq" id="WP_073548563.1">
    <property type="nucleotide sequence ID" value="NZ_CAWMVK010000034.1"/>
</dbReference>
<comment type="caution">
    <text evidence="1">The sequence shown here is derived from an EMBL/GenBank/DDBJ whole genome shotgun (WGS) entry which is preliminary data.</text>
</comment>
<sequence length="103" mass="11875">MKCHRRLAKLREQGTAFVLVSHNSHGDLQCDEYLRLLDLVGKSQLIMSGGSEVVIHKYEEDLCLSDTEIATGQMILPEKPKLREFRTRYPFACFQRCQRSTSD</sequence>
<reference evidence="1 2" key="1">
    <citation type="submission" date="2016-11" db="EMBL/GenBank/DDBJ databases">
        <title>Draft Genome Sequences of Nine Cyanobacterial Strains from Diverse Habitats.</title>
        <authorList>
            <person name="Zhu T."/>
            <person name="Hou S."/>
            <person name="Lu X."/>
            <person name="Hess W.R."/>
        </authorList>
    </citation>
    <scope>NUCLEOTIDE SEQUENCE [LARGE SCALE GENOMIC DNA]</scope>
    <source>
        <strain evidence="1 2">5.2 s.c.1</strain>
    </source>
</reference>
<proteinExistence type="predicted"/>
<dbReference type="STRING" id="247279.NIES1031_05925"/>
<dbReference type="Proteomes" id="UP000185984">
    <property type="component" value="Unassembled WGS sequence"/>
</dbReference>
<dbReference type="OrthoDB" id="9778870at2"/>